<evidence type="ECO:0000256" key="2">
    <source>
        <dbReference type="PROSITE-ProRule" id="PRU00335"/>
    </source>
</evidence>
<dbReference type="EMBL" id="CTRP01000003">
    <property type="protein sequence ID" value="CQR70239.1"/>
    <property type="molecule type" value="Genomic_DNA"/>
</dbReference>
<gene>
    <name evidence="4" type="ORF">SpAn4DRAFT_1208</name>
</gene>
<dbReference type="Pfam" id="PF00440">
    <property type="entry name" value="TetR_N"/>
    <property type="match status" value="1"/>
</dbReference>
<dbReference type="Proteomes" id="UP000049855">
    <property type="component" value="Unassembled WGS sequence"/>
</dbReference>
<dbReference type="InterPro" id="IPR050109">
    <property type="entry name" value="HTH-type_TetR-like_transc_reg"/>
</dbReference>
<dbReference type="GO" id="GO:0003677">
    <property type="term" value="F:DNA binding"/>
    <property type="evidence" value="ECO:0007669"/>
    <property type="project" value="UniProtKB-UniRule"/>
</dbReference>
<evidence type="ECO:0000259" key="3">
    <source>
        <dbReference type="PROSITE" id="PS50977"/>
    </source>
</evidence>
<dbReference type="PANTHER" id="PTHR30328:SF54">
    <property type="entry name" value="HTH-TYPE TRANSCRIPTIONAL REPRESSOR SCO4008"/>
    <property type="match status" value="1"/>
</dbReference>
<dbReference type="PROSITE" id="PS50977">
    <property type="entry name" value="HTH_TETR_2"/>
    <property type="match status" value="1"/>
</dbReference>
<accession>A0A0U1KSZ8</accession>
<name>A0A0U1KSZ8_9FIRM</name>
<dbReference type="SUPFAM" id="SSF46689">
    <property type="entry name" value="Homeodomain-like"/>
    <property type="match status" value="1"/>
</dbReference>
<dbReference type="RefSeq" id="WP_021168979.1">
    <property type="nucleotide sequence ID" value="NZ_CTRP01000003.1"/>
</dbReference>
<reference evidence="5" key="1">
    <citation type="submission" date="2015-03" db="EMBL/GenBank/DDBJ databases">
        <authorList>
            <person name="Nijsse Bart"/>
        </authorList>
    </citation>
    <scope>NUCLEOTIDE SEQUENCE [LARGE SCALE GENOMIC DNA]</scope>
</reference>
<dbReference type="GO" id="GO:0006355">
    <property type="term" value="P:regulation of DNA-templated transcription"/>
    <property type="evidence" value="ECO:0007669"/>
    <property type="project" value="UniProtKB-ARBA"/>
</dbReference>
<organism evidence="4 5">
    <name type="scientific">Sporomusa ovata</name>
    <dbReference type="NCBI Taxonomy" id="2378"/>
    <lineage>
        <taxon>Bacteria</taxon>
        <taxon>Bacillati</taxon>
        <taxon>Bacillota</taxon>
        <taxon>Negativicutes</taxon>
        <taxon>Selenomonadales</taxon>
        <taxon>Sporomusaceae</taxon>
        <taxon>Sporomusa</taxon>
    </lineage>
</organism>
<keyword evidence="5" id="KW-1185">Reference proteome</keyword>
<sequence>MKVNSQNNLTPKKKILDATLKLICTNGIHHTTCRKIAAMANVNLAAINYYFGSKDTVINEALKSFTNTLMNSFNYLDDLSVEPEERIRNFLRSYADYTLEYPDVFRNFIEQVLHESAASFEYIEFMKQSGLHKLKMSVRAATRTQVTEPELTMKIFQMYSSLEFPVLVGNKMKILAQFDYYDQDSRYKYLDLVLKSLLNT</sequence>
<dbReference type="InterPro" id="IPR009057">
    <property type="entry name" value="Homeodomain-like_sf"/>
</dbReference>
<dbReference type="AlphaFoldDB" id="A0A0U1KSZ8"/>
<keyword evidence="1 2" id="KW-0238">DNA-binding</keyword>
<dbReference type="Gene3D" id="1.10.357.10">
    <property type="entry name" value="Tetracycline Repressor, domain 2"/>
    <property type="match status" value="1"/>
</dbReference>
<feature type="DNA-binding region" description="H-T-H motif" evidence="2">
    <location>
        <begin position="32"/>
        <end position="51"/>
    </location>
</feature>
<dbReference type="PRINTS" id="PR00455">
    <property type="entry name" value="HTHTETR"/>
</dbReference>
<dbReference type="InterPro" id="IPR001647">
    <property type="entry name" value="HTH_TetR"/>
</dbReference>
<proteinExistence type="predicted"/>
<evidence type="ECO:0000256" key="1">
    <source>
        <dbReference type="ARBA" id="ARBA00023125"/>
    </source>
</evidence>
<feature type="domain" description="HTH tetR-type" evidence="3">
    <location>
        <begin position="9"/>
        <end position="69"/>
    </location>
</feature>
<evidence type="ECO:0000313" key="5">
    <source>
        <dbReference type="Proteomes" id="UP000049855"/>
    </source>
</evidence>
<dbReference type="PANTHER" id="PTHR30328">
    <property type="entry name" value="TRANSCRIPTIONAL REPRESSOR"/>
    <property type="match status" value="1"/>
</dbReference>
<evidence type="ECO:0000313" key="4">
    <source>
        <dbReference type="EMBL" id="CQR70239.1"/>
    </source>
</evidence>
<protein>
    <recommendedName>
        <fullName evidence="3">HTH tetR-type domain-containing protein</fullName>
    </recommendedName>
</protein>